<name>A0A076MVX3_AMYME</name>
<sequence length="439" mass="45697">MFGALWRDLTGEAPGPVEITGPETVLPGPYRVAAAASTSVAAATLAAAELLRLRGIDPGAVSVDTRHAAAAFSSEKLVRVDGKPPGDAWAPLSGDYRAADGWVRLHCNYPHHAAAVCRALGVPEDRAAVAPAVAARDAWDVQEAVVASGGAAAAMRTREQWLDSPMGRALDGPLVVQELLGTAPARPLPESPRPLGGVRVLDLTHVIAGPVAGRVLAAHGADVLHIGAAHLPVVHPLVIDTGMGKRSAHLDLRTEAGRAALWRLIGSADVVLQSFRPGALAGLGFTAERLAAARPGIVLVELNAWGWEGPWRGRRGFDSLVQMASGIAWGAEEPRPLPVQALDHATGWLAAAAAMIALRNRAVEGGSRRVRLALARTGRWLDGLDRAPGGSTVDFAEFLADTGSGFGSVRYVTCPGGLVPRPMWTSGPPLPGSSAAEWR</sequence>
<dbReference type="eggNOG" id="COG1804">
    <property type="taxonomic scope" value="Bacteria"/>
</dbReference>
<gene>
    <name evidence="1" type="ORF">AMETH_4742</name>
</gene>
<dbReference type="InterPro" id="IPR003673">
    <property type="entry name" value="CoA-Trfase_fam_III"/>
</dbReference>
<dbReference type="InterPro" id="IPR044855">
    <property type="entry name" value="CoA-Trfase_III_dom3_sf"/>
</dbReference>
<dbReference type="KEGG" id="amq:AMETH_4742"/>
<dbReference type="STRING" id="1068978.AMETH_4742"/>
<dbReference type="PANTHER" id="PTHR48228:SF4">
    <property type="entry name" value="BLR3030 PROTEIN"/>
    <property type="match status" value="1"/>
</dbReference>
<keyword evidence="2" id="KW-1185">Reference proteome</keyword>
<organism evidence="1 2">
    <name type="scientific">Amycolatopsis methanolica 239</name>
    <dbReference type="NCBI Taxonomy" id="1068978"/>
    <lineage>
        <taxon>Bacteria</taxon>
        <taxon>Bacillati</taxon>
        <taxon>Actinomycetota</taxon>
        <taxon>Actinomycetes</taxon>
        <taxon>Pseudonocardiales</taxon>
        <taxon>Pseudonocardiaceae</taxon>
        <taxon>Amycolatopsis</taxon>
        <taxon>Amycolatopsis methanolica group</taxon>
    </lineage>
</organism>
<accession>A0A076MVX3</accession>
<protein>
    <submittedName>
        <fullName evidence="1">L-carnitine dehydratase/bile acid-inducible protein F</fullName>
    </submittedName>
</protein>
<proteinExistence type="predicted"/>
<dbReference type="AlphaFoldDB" id="A0A076MVX3"/>
<evidence type="ECO:0000313" key="2">
    <source>
        <dbReference type="Proteomes" id="UP000062973"/>
    </source>
</evidence>
<dbReference type="HOGENOM" id="CLU_021588_0_1_11"/>
<dbReference type="EMBL" id="CP009110">
    <property type="protein sequence ID" value="AIJ24834.1"/>
    <property type="molecule type" value="Genomic_DNA"/>
</dbReference>
<dbReference type="RefSeq" id="WP_017983667.1">
    <property type="nucleotide sequence ID" value="NZ_AQUL01000001.1"/>
</dbReference>
<dbReference type="Proteomes" id="UP000062973">
    <property type="component" value="Chromosome"/>
</dbReference>
<reference evidence="1 2" key="1">
    <citation type="submission" date="2014-07" db="EMBL/GenBank/DDBJ databases">
        <title>Whole Genome Sequence of the Amycolatopsis methanolica 239.</title>
        <authorList>
            <person name="Tang B."/>
        </authorList>
    </citation>
    <scope>NUCLEOTIDE SEQUENCE [LARGE SCALE GENOMIC DNA]</scope>
    <source>
        <strain evidence="1 2">239</strain>
    </source>
</reference>
<evidence type="ECO:0000313" key="1">
    <source>
        <dbReference type="EMBL" id="AIJ24834.1"/>
    </source>
</evidence>
<dbReference type="PANTHER" id="PTHR48228">
    <property type="entry name" value="SUCCINYL-COA--D-CITRAMALATE COA-TRANSFERASE"/>
    <property type="match status" value="1"/>
</dbReference>
<dbReference type="PATRIC" id="fig|1068978.7.peg.5100"/>
<dbReference type="Pfam" id="PF02515">
    <property type="entry name" value="CoA_transf_3"/>
    <property type="match status" value="2"/>
</dbReference>
<dbReference type="Gene3D" id="3.30.1540.10">
    <property type="entry name" value="formyl-coa transferase, domain 3"/>
    <property type="match status" value="1"/>
</dbReference>
<dbReference type="GO" id="GO:0003824">
    <property type="term" value="F:catalytic activity"/>
    <property type="evidence" value="ECO:0007669"/>
    <property type="project" value="InterPro"/>
</dbReference>
<dbReference type="OrthoDB" id="9058532at2"/>
<dbReference type="SUPFAM" id="SSF89796">
    <property type="entry name" value="CoA-transferase family III (CaiB/BaiF)"/>
    <property type="match status" value="2"/>
</dbReference>
<dbReference type="InterPro" id="IPR023606">
    <property type="entry name" value="CoA-Trfase_III_dom_1_sf"/>
</dbReference>
<dbReference type="Gene3D" id="3.40.50.10540">
    <property type="entry name" value="Crotonobetainyl-coa:carnitine coa-transferase, domain 1"/>
    <property type="match status" value="2"/>
</dbReference>
<dbReference type="InterPro" id="IPR050509">
    <property type="entry name" value="CoA-transferase_III"/>
</dbReference>